<accession>U9SPQ0</accession>
<gene>
    <name evidence="1" type="ORF">GLOINDRAFT_11032</name>
</gene>
<organism evidence="1">
    <name type="scientific">Rhizophagus irregularis (strain DAOM 181602 / DAOM 197198 / MUCL 43194)</name>
    <name type="common">Arbuscular mycorrhizal fungus</name>
    <name type="synonym">Glomus intraradices</name>
    <dbReference type="NCBI Taxonomy" id="747089"/>
    <lineage>
        <taxon>Eukaryota</taxon>
        <taxon>Fungi</taxon>
        <taxon>Fungi incertae sedis</taxon>
        <taxon>Mucoromycota</taxon>
        <taxon>Glomeromycotina</taxon>
        <taxon>Glomeromycetes</taxon>
        <taxon>Glomerales</taxon>
        <taxon>Glomeraceae</taxon>
        <taxon>Rhizophagus</taxon>
    </lineage>
</organism>
<dbReference type="HOGENOM" id="CLU_1295014_0_0_1"/>
<proteinExistence type="predicted"/>
<reference evidence="1" key="1">
    <citation type="submission" date="2013-07" db="EMBL/GenBank/DDBJ databases">
        <title>The genome of an arbuscular mycorrhizal fungus provides insights into the evolution of the oldest plant symbiosis.</title>
        <authorList>
            <consortium name="DOE Joint Genome Institute"/>
            <person name="Tisserant E."/>
            <person name="Malbreil M."/>
            <person name="Kuo A."/>
            <person name="Kohler A."/>
            <person name="Symeonidi A."/>
            <person name="Balestrini R."/>
            <person name="Charron P."/>
            <person name="Duensing N."/>
            <person name="Frei-dit-Frey N."/>
            <person name="Gianinazzi-Pearson V."/>
            <person name="Gilbert B."/>
            <person name="Handa Y."/>
            <person name="Hijri M."/>
            <person name="Kaul R."/>
            <person name="Kawaguchi M."/>
            <person name="Krajinski F."/>
            <person name="Lammers P."/>
            <person name="Lapierre D."/>
            <person name="Masclaux F.G."/>
            <person name="Murat C."/>
            <person name="Morin E."/>
            <person name="Ndikumana S."/>
            <person name="Pagni M."/>
            <person name="Petitpierre D."/>
            <person name="Requena N."/>
            <person name="Rosikiewicz P."/>
            <person name="Riley R."/>
            <person name="Saito K."/>
            <person name="San Clemente H."/>
            <person name="Shapiro H."/>
            <person name="van Tuinen D."/>
            <person name="Becard G."/>
            <person name="Bonfante P."/>
            <person name="Paszkowski U."/>
            <person name="Shachar-Hill Y."/>
            <person name="Young J.P."/>
            <person name="Sanders I.R."/>
            <person name="Henrissat B."/>
            <person name="Rensing S.A."/>
            <person name="Grigoriev I.V."/>
            <person name="Corradi N."/>
            <person name="Roux C."/>
            <person name="Martin F."/>
        </authorList>
    </citation>
    <scope>NUCLEOTIDE SEQUENCE</scope>
    <source>
        <strain evidence="1">DAOM 197198</strain>
    </source>
</reference>
<evidence type="ECO:0008006" key="2">
    <source>
        <dbReference type="Google" id="ProtNLM"/>
    </source>
</evidence>
<evidence type="ECO:0000313" key="1">
    <source>
        <dbReference type="EMBL" id="ERZ97953.1"/>
    </source>
</evidence>
<name>U9SPQ0_RHIID</name>
<dbReference type="VEuPathDB" id="FungiDB:RhiirFUN_005457"/>
<dbReference type="AlphaFoldDB" id="U9SPQ0"/>
<dbReference type="EMBL" id="KI299157">
    <property type="protein sequence ID" value="ERZ97953.1"/>
    <property type="molecule type" value="Genomic_DNA"/>
</dbReference>
<sequence>MTKAFDSVGMIPLEMETSNNHGIWTFECFPDFHNVVASETTLKVSCIAYADDTAWIASNKDEITKIISISNSFFKLNDITINGEKSELLVWNTPKGTSNEINMGTDLTLIKANPPLKDARYLGIYIRSRAVQSHVFKRAQQEITSITNALRHKKVTASQIAYVNNTKMRITRSANNNIFTYQNIVHLRTAQYLEFIIRINSRDWDGITRMHIG</sequence>
<protein>
    <recommendedName>
        <fullName evidence="2">Reverse transcriptase domain-containing protein</fullName>
    </recommendedName>
</protein>